<evidence type="ECO:0000313" key="8">
    <source>
        <dbReference type="Proteomes" id="UP000077115"/>
    </source>
</evidence>
<protein>
    <recommendedName>
        <fullName evidence="9">Protein SYM1</fullName>
    </recommendedName>
</protein>
<feature type="transmembrane region" description="Helical" evidence="6">
    <location>
        <begin position="64"/>
        <end position="83"/>
    </location>
</feature>
<dbReference type="VEuPathDB" id="FungiDB:BDEG_23755"/>
<organism evidence="7 8">
    <name type="scientific">Batrachochytrium dendrobatidis (strain JEL423)</name>
    <dbReference type="NCBI Taxonomy" id="403673"/>
    <lineage>
        <taxon>Eukaryota</taxon>
        <taxon>Fungi</taxon>
        <taxon>Fungi incertae sedis</taxon>
        <taxon>Chytridiomycota</taxon>
        <taxon>Chytridiomycota incertae sedis</taxon>
        <taxon>Chytridiomycetes</taxon>
        <taxon>Rhizophydiales</taxon>
        <taxon>Rhizophydiales incertae sedis</taxon>
        <taxon>Batrachochytrium</taxon>
    </lineage>
</organism>
<dbReference type="EMBL" id="DS022303">
    <property type="protein sequence ID" value="OAJ39964.1"/>
    <property type="molecule type" value="Genomic_DNA"/>
</dbReference>
<dbReference type="InterPro" id="IPR007248">
    <property type="entry name" value="Mpv17_PMP22"/>
</dbReference>
<name>A0A177WJW6_BATDL</name>
<evidence type="ECO:0000256" key="6">
    <source>
        <dbReference type="RuleBase" id="RU363053"/>
    </source>
</evidence>
<feature type="transmembrane region" description="Helical" evidence="6">
    <location>
        <begin position="30"/>
        <end position="52"/>
    </location>
</feature>
<dbReference type="OrthoDB" id="430207at2759"/>
<dbReference type="GO" id="GO:0005737">
    <property type="term" value="C:cytoplasm"/>
    <property type="evidence" value="ECO:0007669"/>
    <property type="project" value="TreeGrafter"/>
</dbReference>
<dbReference type="eggNOG" id="KOG1944">
    <property type="taxonomic scope" value="Eukaryota"/>
</dbReference>
<evidence type="ECO:0000313" key="7">
    <source>
        <dbReference type="EMBL" id="OAJ39964.1"/>
    </source>
</evidence>
<evidence type="ECO:0000256" key="1">
    <source>
        <dbReference type="ARBA" id="ARBA00004141"/>
    </source>
</evidence>
<evidence type="ECO:0008006" key="9">
    <source>
        <dbReference type="Google" id="ProtNLM"/>
    </source>
</evidence>
<evidence type="ECO:0000256" key="4">
    <source>
        <dbReference type="ARBA" id="ARBA00022989"/>
    </source>
</evidence>
<reference evidence="7 8" key="1">
    <citation type="submission" date="2006-10" db="EMBL/GenBank/DDBJ databases">
        <title>The Genome Sequence of Batrachochytrium dendrobatidis JEL423.</title>
        <authorList>
            <consortium name="The Broad Institute Genome Sequencing Platform"/>
            <person name="Birren B."/>
            <person name="Lander E."/>
            <person name="Galagan J."/>
            <person name="Cuomo C."/>
            <person name="Devon K."/>
            <person name="Jaffe D."/>
            <person name="Butler J."/>
            <person name="Alvarez P."/>
            <person name="Gnerre S."/>
            <person name="Grabherr M."/>
            <person name="Kleber M."/>
            <person name="Mauceli E."/>
            <person name="Brockman W."/>
            <person name="Young S."/>
            <person name="LaButti K."/>
            <person name="Sykes S."/>
            <person name="DeCaprio D."/>
            <person name="Crawford M."/>
            <person name="Koehrsen M."/>
            <person name="Engels R."/>
            <person name="Montgomery P."/>
            <person name="Pearson M."/>
            <person name="Howarth C."/>
            <person name="Larson L."/>
            <person name="White J."/>
            <person name="O'Leary S."/>
            <person name="Kodira C."/>
            <person name="Zeng Q."/>
            <person name="Yandava C."/>
            <person name="Alvarado L."/>
            <person name="Longcore J."/>
            <person name="James T."/>
        </authorList>
    </citation>
    <scope>NUCLEOTIDE SEQUENCE [LARGE SCALE GENOMIC DNA]</scope>
    <source>
        <strain evidence="7 8">JEL423</strain>
    </source>
</reference>
<comment type="subcellular location">
    <subcellularLocation>
        <location evidence="1">Membrane</location>
        <topology evidence="1">Multi-pass membrane protein</topology>
    </subcellularLocation>
</comment>
<gene>
    <name evidence="7" type="ORF">BDEG_23755</name>
</gene>
<accession>A0A177WJW6</accession>
<keyword evidence="4 6" id="KW-1133">Transmembrane helix</keyword>
<dbReference type="Proteomes" id="UP000077115">
    <property type="component" value="Unassembled WGS sequence"/>
</dbReference>
<keyword evidence="3 6" id="KW-0812">Transmembrane</keyword>
<reference evidence="7 8" key="2">
    <citation type="submission" date="2016-05" db="EMBL/GenBank/DDBJ databases">
        <title>Lineage-specific infection strategies underlie the spectrum of fungal disease in amphibians.</title>
        <authorList>
            <person name="Cuomo C.A."/>
            <person name="Farrer R.A."/>
            <person name="James T."/>
            <person name="Longcore J."/>
            <person name="Birren B."/>
        </authorList>
    </citation>
    <scope>NUCLEOTIDE SEQUENCE [LARGE SCALE GENOMIC DNA]</scope>
    <source>
        <strain evidence="7 8">JEL423</strain>
    </source>
</reference>
<dbReference type="PANTHER" id="PTHR11266">
    <property type="entry name" value="PEROXISOMAL MEMBRANE PROTEIN 2, PXMP2 MPV17"/>
    <property type="match status" value="1"/>
</dbReference>
<dbReference type="STRING" id="403673.A0A177WJW6"/>
<evidence type="ECO:0000256" key="5">
    <source>
        <dbReference type="ARBA" id="ARBA00023136"/>
    </source>
</evidence>
<comment type="similarity">
    <text evidence="2 6">Belongs to the peroxisomal membrane protein PXMP2/4 family.</text>
</comment>
<keyword evidence="5 6" id="KW-0472">Membrane</keyword>
<evidence type="ECO:0000256" key="3">
    <source>
        <dbReference type="ARBA" id="ARBA00022692"/>
    </source>
</evidence>
<dbReference type="Pfam" id="PF04117">
    <property type="entry name" value="Mpv17_PMP22"/>
    <property type="match status" value="1"/>
</dbReference>
<sequence>MKQAVKFVFRALDRIFGYGRSIKTTVFKSLFTQVAFTPPFIALFLCMSAVMNNKDVWTTLKEKFIPININSCLIWPFLGIINFRWIPPNRQLIFINVCGIGWNTYMSFASNAVVVSPQPRTSTNI</sequence>
<dbReference type="GO" id="GO:0016020">
    <property type="term" value="C:membrane"/>
    <property type="evidence" value="ECO:0007669"/>
    <property type="project" value="UniProtKB-SubCell"/>
</dbReference>
<proteinExistence type="inferred from homology"/>
<evidence type="ECO:0000256" key="2">
    <source>
        <dbReference type="ARBA" id="ARBA00006824"/>
    </source>
</evidence>
<dbReference type="AlphaFoldDB" id="A0A177WJW6"/>